<gene>
    <name evidence="2" type="ORF">OT_ostta11g00450</name>
</gene>
<dbReference type="Proteomes" id="UP000009170">
    <property type="component" value="Unassembled WGS sequence"/>
</dbReference>
<feature type="compositionally biased region" description="Basic and acidic residues" evidence="1">
    <location>
        <begin position="38"/>
        <end position="54"/>
    </location>
</feature>
<reference evidence="2 3" key="2">
    <citation type="journal article" date="2014" name="BMC Genomics">
        <title>An improved genome of the model marine alga Ostreococcus tauri unfolds by assessing Illumina de novo assemblies.</title>
        <authorList>
            <person name="Blanc-Mathieu R."/>
            <person name="Verhelst B."/>
            <person name="Derelle E."/>
            <person name="Rombauts S."/>
            <person name="Bouget F.Y."/>
            <person name="Carre I."/>
            <person name="Chateau A."/>
            <person name="Eyre-Walker A."/>
            <person name="Grimsley N."/>
            <person name="Moreau H."/>
            <person name="Piegu B."/>
            <person name="Rivals E."/>
            <person name="Schackwitz W."/>
            <person name="Van de Peer Y."/>
            <person name="Piganeau G."/>
        </authorList>
    </citation>
    <scope>NUCLEOTIDE SEQUENCE [LARGE SCALE GENOMIC DNA]</scope>
    <source>
        <strain evidence="3">OTTH 0595 / CCAP 157/2 / RCC745</strain>
    </source>
</reference>
<dbReference type="InParanoid" id="Q00ZA9"/>
<dbReference type="AlphaFoldDB" id="Q00ZA9"/>
<name>Q00ZA9_OSTTA</name>
<evidence type="ECO:0000256" key="1">
    <source>
        <dbReference type="SAM" id="MobiDB-lite"/>
    </source>
</evidence>
<evidence type="ECO:0000313" key="3">
    <source>
        <dbReference type="Proteomes" id="UP000009170"/>
    </source>
</evidence>
<comment type="caution">
    <text evidence="2">The sequence shown here is derived from an EMBL/GenBank/DDBJ whole genome shotgun (WGS) entry which is preliminary data.</text>
</comment>
<accession>Q00ZA9</accession>
<sequence>MRVGVSSERASPPIPTSRHARQISPPSRAVVVPRASRRRSDAESCPPNDREISRVPRARASASRAPDARTEETTYLGFADVKERELVTFWREYAEANDRTTKALVERARGREELGDPVAIARAGDLLRALLPDIDVCSVFEREPGAVRLEFRDASKRVLALQDVLCSSDLCRDVTSLVERHPTLLLVDDIEAHIERAVAKLASLEPRCDARSIVSEFPELIYRIHSYDYVESLPISIQNMLLDSASEDEARIEDYERAWNERERINRGDVDDPFDDQALDWTVDGYYEGPSHEGPIAD</sequence>
<reference evidence="3" key="1">
    <citation type="journal article" date="2006" name="Proc. Natl. Acad. Sci. U.S.A.">
        <title>Genome analysis of the smallest free-living eukaryote Ostreococcus tauri unveils many unique features.</title>
        <authorList>
            <person name="Derelle E."/>
            <person name="Ferraz C."/>
            <person name="Rombauts S."/>
            <person name="Rouze P."/>
            <person name="Worden A.Z."/>
            <person name="Robbens S."/>
            <person name="Partensky F."/>
            <person name="Degroeve S."/>
            <person name="Echeynie S."/>
            <person name="Cooke R."/>
            <person name="Saeys Y."/>
            <person name="Wuyts J."/>
            <person name="Jabbari K."/>
            <person name="Bowler C."/>
            <person name="Panaud O."/>
            <person name="Piegu B."/>
            <person name="Ball S.G."/>
            <person name="Ral J.-P."/>
            <person name="Bouget F.-Y."/>
            <person name="Piganeau G."/>
            <person name="De Baets B."/>
            <person name="Picard A."/>
            <person name="Delseny M."/>
            <person name="Demaille J."/>
            <person name="Van de Peer Y."/>
            <person name="Moreau H."/>
        </authorList>
    </citation>
    <scope>NUCLEOTIDE SEQUENCE [LARGE SCALE GENOMIC DNA]</scope>
    <source>
        <strain evidence="3">OTTH 0595 / CCAP 157/2 / RCC745</strain>
    </source>
</reference>
<dbReference type="GeneID" id="9832380"/>
<dbReference type="OrthoDB" id="498004at2759"/>
<evidence type="ECO:0000313" key="2">
    <source>
        <dbReference type="EMBL" id="CAL55650.1"/>
    </source>
</evidence>
<dbReference type="RefSeq" id="XP_003081847.1">
    <property type="nucleotide sequence ID" value="XM_003081799.1"/>
</dbReference>
<protein>
    <submittedName>
        <fullName evidence="2">Unnamed product</fullName>
    </submittedName>
</protein>
<dbReference type="EMBL" id="CAID01000011">
    <property type="protein sequence ID" value="CAL55650.1"/>
    <property type="molecule type" value="Genomic_DNA"/>
</dbReference>
<dbReference type="OMA" id="VTFWREY"/>
<keyword evidence="3" id="KW-1185">Reference proteome</keyword>
<dbReference type="KEGG" id="ota:OT_ostta11g00450"/>
<feature type="compositionally biased region" description="Low complexity" evidence="1">
    <location>
        <begin position="24"/>
        <end position="34"/>
    </location>
</feature>
<proteinExistence type="predicted"/>
<feature type="region of interest" description="Disordered" evidence="1">
    <location>
        <begin position="1"/>
        <end position="70"/>
    </location>
</feature>
<organism evidence="2 3">
    <name type="scientific">Ostreococcus tauri</name>
    <name type="common">Marine green alga</name>
    <dbReference type="NCBI Taxonomy" id="70448"/>
    <lineage>
        <taxon>Eukaryota</taxon>
        <taxon>Viridiplantae</taxon>
        <taxon>Chlorophyta</taxon>
        <taxon>Mamiellophyceae</taxon>
        <taxon>Mamiellales</taxon>
        <taxon>Bathycoccaceae</taxon>
        <taxon>Ostreococcus</taxon>
    </lineage>
</organism>